<evidence type="ECO:0000313" key="2">
    <source>
        <dbReference type="EMBL" id="KAF7690137.1"/>
    </source>
</evidence>
<organism evidence="2 3">
    <name type="scientific">Silurus meridionalis</name>
    <name type="common">Southern catfish</name>
    <name type="synonym">Silurus soldatovi meridionalis</name>
    <dbReference type="NCBI Taxonomy" id="175797"/>
    <lineage>
        <taxon>Eukaryota</taxon>
        <taxon>Metazoa</taxon>
        <taxon>Chordata</taxon>
        <taxon>Craniata</taxon>
        <taxon>Vertebrata</taxon>
        <taxon>Euteleostomi</taxon>
        <taxon>Actinopterygii</taxon>
        <taxon>Neopterygii</taxon>
        <taxon>Teleostei</taxon>
        <taxon>Ostariophysi</taxon>
        <taxon>Siluriformes</taxon>
        <taxon>Siluridae</taxon>
        <taxon>Silurus</taxon>
    </lineage>
</organism>
<feature type="region of interest" description="Disordered" evidence="1">
    <location>
        <begin position="164"/>
        <end position="290"/>
    </location>
</feature>
<feature type="compositionally biased region" description="Polar residues" evidence="1">
    <location>
        <begin position="221"/>
        <end position="231"/>
    </location>
</feature>
<keyword evidence="3" id="KW-1185">Reference proteome</keyword>
<dbReference type="Proteomes" id="UP000606274">
    <property type="component" value="Unassembled WGS sequence"/>
</dbReference>
<feature type="region of interest" description="Disordered" evidence="1">
    <location>
        <begin position="1"/>
        <end position="23"/>
    </location>
</feature>
<feature type="region of interest" description="Disordered" evidence="1">
    <location>
        <begin position="401"/>
        <end position="430"/>
    </location>
</feature>
<name>A0A8T0AD08_SILME</name>
<reference evidence="2" key="1">
    <citation type="submission" date="2020-08" db="EMBL/GenBank/DDBJ databases">
        <title>Chromosome-level assembly of Southern catfish (Silurus meridionalis) provides insights into visual adaptation to the nocturnal and benthic lifestyles.</title>
        <authorList>
            <person name="Zhang Y."/>
            <person name="Wang D."/>
            <person name="Peng Z."/>
        </authorList>
    </citation>
    <scope>NUCLEOTIDE SEQUENCE</scope>
    <source>
        <strain evidence="2">SWU-2019-XX</strain>
        <tissue evidence="2">Muscle</tissue>
    </source>
</reference>
<comment type="caution">
    <text evidence="2">The sequence shown here is derived from an EMBL/GenBank/DDBJ whole genome shotgun (WGS) entry which is preliminary data.</text>
</comment>
<gene>
    <name evidence="2" type="ORF">HF521_011941</name>
</gene>
<dbReference type="EMBL" id="JABFDY010000023">
    <property type="protein sequence ID" value="KAF7690137.1"/>
    <property type="molecule type" value="Genomic_DNA"/>
</dbReference>
<feature type="region of interest" description="Disordered" evidence="1">
    <location>
        <begin position="604"/>
        <end position="642"/>
    </location>
</feature>
<feature type="compositionally biased region" description="Polar residues" evidence="1">
    <location>
        <begin position="170"/>
        <end position="180"/>
    </location>
</feature>
<feature type="region of interest" description="Disordered" evidence="1">
    <location>
        <begin position="570"/>
        <end position="592"/>
    </location>
</feature>
<proteinExistence type="predicted"/>
<feature type="compositionally biased region" description="Low complexity" evidence="1">
    <location>
        <begin position="272"/>
        <end position="284"/>
    </location>
</feature>
<protein>
    <submittedName>
        <fullName evidence="2">Uncharacterized protein</fullName>
    </submittedName>
</protein>
<dbReference type="AlphaFoldDB" id="A0A8T0AD08"/>
<feature type="compositionally biased region" description="Polar residues" evidence="1">
    <location>
        <begin position="418"/>
        <end position="430"/>
    </location>
</feature>
<feature type="compositionally biased region" description="Basic and acidic residues" evidence="1">
    <location>
        <begin position="235"/>
        <end position="250"/>
    </location>
</feature>
<evidence type="ECO:0000256" key="1">
    <source>
        <dbReference type="SAM" id="MobiDB-lite"/>
    </source>
</evidence>
<accession>A0A8T0AD08</accession>
<sequence length="642" mass="72730">MTFTSRKGSIPLDSAAAKKEMRDLKNRLNEQPLQGLARAQEEHTILDQDAHPSLCQMDETMADLDRSSQMETGNSLWCGSETSQLSLNSLSTSQGCMRKEASQPEEEDHELEKTLSSHGSTLLDVYPSMLNQIGKAYQRQHVTDVASAVLRRYRHRRLQSFLKQNRNHDCNNSLNTTKESSLAVAKPPRKNITNQQKNKFNYKESLPQIKSKQDFSPFKRISNTPSGSTAFFYSPRRDDVARTSEVEHGSRWTGQRSNGESPHRPIRVLDLSTPPSSSSRSPSPDLNQTYVVKPVPLPRSQVVPPSSVCGSTWSPLKMARILSHASQGGSSVHSSPSLYHSGLRKDHNHSITASPQRALSSHVSQLRSPLKARIPSLDHNQQTSLSSLNPVIHTSEMHRSPYKAQRSFSPHHQETVKHQPSYSRRFSPSTFIPKMPSAQIDAEFMRLYHHFICRSTNPTSSCHMCKMRSVAQSPAMSSKSMSALSLTPVRRQKRHREPEVVELLRFKRFRESCSPCRTTQFWPKQQPQQQEVNRHVKTPTMEPSDDKYTWNRALLLQCPSPGFLNAIRQHKSHASGSGRKGPGSRLDLNTTQYYSPSWRDSVRYRGDGENFETRSPMRSWDESGPSASPRMSRRRLLYGPVQ</sequence>
<evidence type="ECO:0000313" key="3">
    <source>
        <dbReference type="Proteomes" id="UP000606274"/>
    </source>
</evidence>